<dbReference type="PROSITE" id="PS50023">
    <property type="entry name" value="LIM_DOMAIN_2"/>
    <property type="match status" value="1"/>
</dbReference>
<dbReference type="InterPro" id="IPR001781">
    <property type="entry name" value="Znf_LIM"/>
</dbReference>
<dbReference type="PANTHER" id="PTHR24210:SF0">
    <property type="entry name" value="LIM DOMAIN-CONTAINING PROTEIN"/>
    <property type="match status" value="1"/>
</dbReference>
<accession>A0A8H5YL38</accession>
<dbReference type="AlphaFoldDB" id="A0A8H5YL38"/>
<keyword evidence="3 4" id="KW-0440">LIM domain</keyword>
<dbReference type="GO" id="GO:0030695">
    <property type="term" value="F:GTPase regulator activity"/>
    <property type="evidence" value="ECO:0007669"/>
    <property type="project" value="UniProtKB-ARBA"/>
</dbReference>
<dbReference type="SMART" id="SM00132">
    <property type="entry name" value="LIM"/>
    <property type="match status" value="1"/>
</dbReference>
<evidence type="ECO:0000256" key="1">
    <source>
        <dbReference type="ARBA" id="ARBA00022723"/>
    </source>
</evidence>
<feature type="domain" description="LIM zinc-binding" evidence="5">
    <location>
        <begin position="270"/>
        <end position="330"/>
    </location>
</feature>
<dbReference type="Pfam" id="PF00412">
    <property type="entry name" value="LIM"/>
    <property type="match status" value="1"/>
</dbReference>
<reference evidence="6 7" key="1">
    <citation type="submission" date="2020-05" db="EMBL/GenBank/DDBJ databases">
        <title>Identification and distribution of gene clusters putatively required for synthesis of sphingolipid metabolism inhibitors in phylogenetically diverse species of the filamentous fungus Fusarium.</title>
        <authorList>
            <person name="Kim H.-S."/>
            <person name="Busman M."/>
            <person name="Brown D.W."/>
            <person name="Divon H."/>
            <person name="Uhlig S."/>
            <person name="Proctor R.H."/>
        </authorList>
    </citation>
    <scope>NUCLEOTIDE SEQUENCE [LARGE SCALE GENOMIC DNA]</scope>
    <source>
        <strain evidence="6 7">NRRL 66235</strain>
    </source>
</reference>
<evidence type="ECO:0000256" key="2">
    <source>
        <dbReference type="ARBA" id="ARBA00022833"/>
    </source>
</evidence>
<comment type="caution">
    <text evidence="6">The sequence shown here is derived from an EMBL/GenBank/DDBJ whole genome shotgun (WGS) entry which is preliminary data.</text>
</comment>
<evidence type="ECO:0000256" key="4">
    <source>
        <dbReference type="PROSITE-ProRule" id="PRU00125"/>
    </source>
</evidence>
<proteinExistence type="predicted"/>
<protein>
    <submittedName>
        <fullName evidence="6">GTPase-activating of the rho rac family (LRG1)</fullName>
    </submittedName>
</protein>
<dbReference type="PANTHER" id="PTHR24210">
    <property type="entry name" value="LIM DOMAIN-CONTAINING PROTEIN"/>
    <property type="match status" value="1"/>
</dbReference>
<gene>
    <name evidence="6" type="ORF">FMUND_7310</name>
</gene>
<dbReference type="EMBL" id="JAAOAN010000238">
    <property type="protein sequence ID" value="KAF5714593.1"/>
    <property type="molecule type" value="Genomic_DNA"/>
</dbReference>
<dbReference type="SUPFAM" id="SSF57716">
    <property type="entry name" value="Glucocorticoid receptor-like (DNA-binding domain)"/>
    <property type="match status" value="1"/>
</dbReference>
<dbReference type="Proteomes" id="UP000544331">
    <property type="component" value="Unassembled WGS sequence"/>
</dbReference>
<sequence length="558" mass="63090">MDPLSIASSVVGLTATCLSTCKKLHDLAGEYQDVPAVIAMICSESTIISIGLSELQMKILRRDDLAQAWASKTEIWTAFETALTGCMVVFSCLEAETRSLRSKNPGVWAKIKFIWNQDRLKELLGALRAQQSSITFLLGLLELLFHLKAVSGNAPSELDFEFDNLVINSQAYRRAFIKAQSESLPPQIEDVDSVKELDLSRENGISYAKDLVPPPFQKQMSGNWTELQIIQPVLLSGNTHCYGCPWGTTKDYLRALGKTWHVGCFKCSDVHCFKCQQPILGDFEIALGRRYHPIHFTCDRCEIVFSKGIDYYQRNGDIYCLLHFCREAAYYCHACKFPITGRYSERDGEESKWHTVCFELSTWGLVLPVSAHGHRYLDSIQDQSLKALSSFDHKLHDDRAKDILFCGLRYMKEFQDCVTQYFSLTRGGPREETYAAFKVILAMLSCLFKTAAKAKTNRAGEQLIKTWVNGYQSDSHPYSKYPLSSTILSAPCTRQIRSNWKIVTESWLPTLLENAGNVPAVLTLSRDVALLSVRLRIGNCMRVVTQRLPVSIKHRRVV</sequence>
<dbReference type="PROSITE" id="PS00478">
    <property type="entry name" value="LIM_DOMAIN_1"/>
    <property type="match status" value="1"/>
</dbReference>
<keyword evidence="7" id="KW-1185">Reference proteome</keyword>
<dbReference type="Gene3D" id="2.10.110.10">
    <property type="entry name" value="Cysteine Rich Protein"/>
    <property type="match status" value="2"/>
</dbReference>
<evidence type="ECO:0000313" key="7">
    <source>
        <dbReference type="Proteomes" id="UP000544331"/>
    </source>
</evidence>
<keyword evidence="1 4" id="KW-0479">Metal-binding</keyword>
<keyword evidence="2 4" id="KW-0862">Zinc</keyword>
<name>A0A8H5YL38_9HYPO</name>
<evidence type="ECO:0000259" key="5">
    <source>
        <dbReference type="PROSITE" id="PS50023"/>
    </source>
</evidence>
<dbReference type="InterPro" id="IPR017351">
    <property type="entry name" value="PINCH-1-4-like"/>
</dbReference>
<evidence type="ECO:0000256" key="3">
    <source>
        <dbReference type="ARBA" id="ARBA00023038"/>
    </source>
</evidence>
<organism evidence="6 7">
    <name type="scientific">Fusarium mundagurra</name>
    <dbReference type="NCBI Taxonomy" id="1567541"/>
    <lineage>
        <taxon>Eukaryota</taxon>
        <taxon>Fungi</taxon>
        <taxon>Dikarya</taxon>
        <taxon>Ascomycota</taxon>
        <taxon>Pezizomycotina</taxon>
        <taxon>Sordariomycetes</taxon>
        <taxon>Hypocreomycetidae</taxon>
        <taxon>Hypocreales</taxon>
        <taxon>Nectriaceae</taxon>
        <taxon>Fusarium</taxon>
        <taxon>Fusarium fujikuroi species complex</taxon>
    </lineage>
</organism>
<dbReference type="GO" id="GO:0046872">
    <property type="term" value="F:metal ion binding"/>
    <property type="evidence" value="ECO:0007669"/>
    <property type="project" value="UniProtKB-KW"/>
</dbReference>
<dbReference type="OrthoDB" id="5365701at2759"/>
<evidence type="ECO:0000313" key="6">
    <source>
        <dbReference type="EMBL" id="KAF5714593.1"/>
    </source>
</evidence>